<name>A0A2P2IQT4_RHIMU</name>
<reference evidence="1" key="1">
    <citation type="submission" date="2018-02" db="EMBL/GenBank/DDBJ databases">
        <title>Rhizophora mucronata_Transcriptome.</title>
        <authorList>
            <person name="Meera S.P."/>
            <person name="Sreeshan A."/>
            <person name="Augustine A."/>
        </authorList>
    </citation>
    <scope>NUCLEOTIDE SEQUENCE</scope>
    <source>
        <tissue evidence="1">Leaf</tissue>
    </source>
</reference>
<sequence>MEADILKTRGIPYAMNHNYKYHAKSD</sequence>
<organism evidence="1">
    <name type="scientific">Rhizophora mucronata</name>
    <name type="common">Asiatic mangrove</name>
    <dbReference type="NCBI Taxonomy" id="61149"/>
    <lineage>
        <taxon>Eukaryota</taxon>
        <taxon>Viridiplantae</taxon>
        <taxon>Streptophyta</taxon>
        <taxon>Embryophyta</taxon>
        <taxon>Tracheophyta</taxon>
        <taxon>Spermatophyta</taxon>
        <taxon>Magnoliopsida</taxon>
        <taxon>eudicotyledons</taxon>
        <taxon>Gunneridae</taxon>
        <taxon>Pentapetalae</taxon>
        <taxon>rosids</taxon>
        <taxon>fabids</taxon>
        <taxon>Malpighiales</taxon>
        <taxon>Rhizophoraceae</taxon>
        <taxon>Rhizophora</taxon>
    </lineage>
</organism>
<dbReference type="AlphaFoldDB" id="A0A2P2IQT4"/>
<proteinExistence type="predicted"/>
<accession>A0A2P2IQT4</accession>
<protein>
    <submittedName>
        <fullName evidence="1">Uncharacterized protein</fullName>
    </submittedName>
</protein>
<dbReference type="EMBL" id="GGEC01003096">
    <property type="protein sequence ID" value="MBW83579.1"/>
    <property type="molecule type" value="Transcribed_RNA"/>
</dbReference>
<evidence type="ECO:0000313" key="1">
    <source>
        <dbReference type="EMBL" id="MBW83579.1"/>
    </source>
</evidence>